<evidence type="ECO:0000313" key="3">
    <source>
        <dbReference type="Proteomes" id="UP000658997"/>
    </source>
</evidence>
<organism evidence="2 3">
    <name type="scientific">Ustilago bromivora</name>
    <dbReference type="NCBI Taxonomy" id="307758"/>
    <lineage>
        <taxon>Eukaryota</taxon>
        <taxon>Fungi</taxon>
        <taxon>Dikarya</taxon>
        <taxon>Basidiomycota</taxon>
        <taxon>Ustilaginomycotina</taxon>
        <taxon>Ustilaginomycetes</taxon>
        <taxon>Ustilaginales</taxon>
        <taxon>Ustilaginaceae</taxon>
        <taxon>Ustilago</taxon>
    </lineage>
</organism>
<proteinExistence type="predicted"/>
<accession>A0A8H8TUH0</accession>
<feature type="transmembrane region" description="Helical" evidence="1">
    <location>
        <begin position="15"/>
        <end position="38"/>
    </location>
</feature>
<feature type="transmembrane region" description="Helical" evidence="1">
    <location>
        <begin position="164"/>
        <end position="190"/>
    </location>
</feature>
<feature type="transmembrane region" description="Helical" evidence="1">
    <location>
        <begin position="211"/>
        <end position="232"/>
    </location>
</feature>
<feature type="transmembrane region" description="Helical" evidence="1">
    <location>
        <begin position="92"/>
        <end position="110"/>
    </location>
</feature>
<dbReference type="AlphaFoldDB" id="A0A8H8TUH0"/>
<comment type="caution">
    <text evidence="2">The sequence shown here is derived from an EMBL/GenBank/DDBJ whole genome shotgun (WGS) entry which is preliminary data.</text>
</comment>
<feature type="transmembrane region" description="Helical" evidence="1">
    <location>
        <begin position="59"/>
        <end position="80"/>
    </location>
</feature>
<feature type="transmembrane region" description="Helical" evidence="1">
    <location>
        <begin position="122"/>
        <end position="144"/>
    </location>
</feature>
<sequence length="944" mass="106340">MSQDAVSILQIDTHVTALLTGVFTGEILSFISFDIRLIQTMIHKRMLRPMPIAYLTARYSLLIGLFFLCLFTLPLFHGRALDYYAVHWSRPIFMPLNLIATSAVLGYRALVIHFERLRPISLTIHLLLAAELIGGILITLLADIDPNAVESHPKLSPSNVYASPAWICAPLVIAVVIDVILTLIVVVPILRQGETPKKGDVIHMLLSDATFFGIFSIAVKLGAIGCTVMFAANSTIPYLPVRVANVASTIFACKIFRRQEVFLQLHRERKAEPSLRAIELRTIEAGGSGGKRNEKEGDERVRELSELVTKPSASKLAITSPLTSQSTSSSTVLKLSQQSNPFTARSTCKMVDVGVFQNVGEGVSTTHFIRAFSHYLFENRANQDNKHSTKLFLSFLDGRAKKWAETQPDDVKNSWKALKPAFLVHFQLDETSVESPQVHYNAYFDHLKLQITFLCHHQEWDKWLRCLLELLMDVLSEMVTQWGLAHAAWMSLPSELQAAIPQPKRGVIEFINIYKSHDMEIHWELKNELQCNLATSVEEQVHKAPDSLRFQMMPASPPMQQVTDSFASSATESNCIISQSPTKPHEQQAFKATLNMPIMTVATLADHELTQAAGPYIGTVADLESQEPPFADVSTVDLRQADHSIQDNEIEDQAAQWMLSTDKYAQLPKKVWLEQPIEQGRLETLQCLLPVEVDDPKYQAAHRQNHIKFDPYQVNSKPDVISEERAERVAQALEIQFGEQGIPEECQHLQALLKVKHLAFAKTTSDCKQNCVVICDPKLIEEPPDTAWHSKTQALSPPQKEFLHQQVHKLIDNSFLIKVPGDQVQWISKTHIVPKPAAEIKSNISIEELQHQVNASLKATGLEHDPNMPDPTLLPTQSPEAQMTKAHYWLMHNYTPINRYMCDTAFVPAFGNLFDWDSDFWMDDVAASRQDFGAYFTWLRAFLD</sequence>
<keyword evidence="3" id="KW-1185">Reference proteome</keyword>
<keyword evidence="1" id="KW-0812">Transmembrane</keyword>
<gene>
    <name evidence="2" type="ORF">UBRO2_05159</name>
</gene>
<dbReference type="Proteomes" id="UP000658997">
    <property type="component" value="Unassembled WGS sequence"/>
</dbReference>
<keyword evidence="1" id="KW-1133">Transmembrane helix</keyword>
<name>A0A8H8TUH0_9BASI</name>
<dbReference type="EMBL" id="ULHB01000146">
    <property type="protein sequence ID" value="SYW83457.1"/>
    <property type="molecule type" value="Genomic_DNA"/>
</dbReference>
<evidence type="ECO:0000313" key="2">
    <source>
        <dbReference type="EMBL" id="SYW83457.1"/>
    </source>
</evidence>
<protein>
    <submittedName>
        <fullName evidence="2">Uncharacterized protein</fullName>
    </submittedName>
</protein>
<keyword evidence="1" id="KW-0472">Membrane</keyword>
<evidence type="ECO:0000256" key="1">
    <source>
        <dbReference type="SAM" id="Phobius"/>
    </source>
</evidence>
<reference evidence="2" key="1">
    <citation type="submission" date="2018-08" db="EMBL/GenBank/DDBJ databases">
        <authorList>
            <person name="Guldener U."/>
        </authorList>
    </citation>
    <scope>NUCLEOTIDE SEQUENCE</scope>
    <source>
        <strain evidence="2">UB2</strain>
    </source>
</reference>